<proteinExistence type="predicted"/>
<accession>A0A1I6HSK4</accession>
<evidence type="ECO:0008006" key="3">
    <source>
        <dbReference type="Google" id="ProtNLM"/>
    </source>
</evidence>
<dbReference type="STRING" id="37658.SAMN05661086_00240"/>
<name>A0A1I6HSK4_9FIRM</name>
<dbReference type="Proteomes" id="UP000199659">
    <property type="component" value="Unassembled WGS sequence"/>
</dbReference>
<keyword evidence="2" id="KW-1185">Reference proteome</keyword>
<evidence type="ECO:0000313" key="2">
    <source>
        <dbReference type="Proteomes" id="UP000199659"/>
    </source>
</evidence>
<sequence length="213" mass="24155">MESTKYNNEICKKCVEKKDRMAAYMNGRKCKIVTMGPQGTTSSEAARYFQNYAINELGADSMKISLYDTFEIALKELKGGGADFIILPNAYGKMTNFYWDNILELMFTFIIQTPEYGIAALDMDAVRGKQKISIATCKAVEHLVSDMWKELNMQEQDYTIVEAYSTTKSLVLLEEGKVDLALTNNSSLENSNAFFVTKTMHTEVLWSVFMVKK</sequence>
<evidence type="ECO:0000313" key="1">
    <source>
        <dbReference type="EMBL" id="SFR57415.1"/>
    </source>
</evidence>
<reference evidence="1 2" key="1">
    <citation type="submission" date="2016-10" db="EMBL/GenBank/DDBJ databases">
        <authorList>
            <person name="de Groot N.N."/>
        </authorList>
    </citation>
    <scope>NUCLEOTIDE SEQUENCE [LARGE SCALE GENOMIC DNA]</scope>
    <source>
        <strain evidence="1 2">743A</strain>
    </source>
</reference>
<dbReference type="EMBL" id="FOYZ01000001">
    <property type="protein sequence ID" value="SFR57415.1"/>
    <property type="molecule type" value="Genomic_DNA"/>
</dbReference>
<dbReference type="AlphaFoldDB" id="A0A1I6HSK4"/>
<organism evidence="1 2">
    <name type="scientific">Anaeromicropila populeti</name>
    <dbReference type="NCBI Taxonomy" id="37658"/>
    <lineage>
        <taxon>Bacteria</taxon>
        <taxon>Bacillati</taxon>
        <taxon>Bacillota</taxon>
        <taxon>Clostridia</taxon>
        <taxon>Lachnospirales</taxon>
        <taxon>Lachnospiraceae</taxon>
        <taxon>Anaeromicropila</taxon>
    </lineage>
</organism>
<dbReference type="OrthoDB" id="490158at2"/>
<protein>
    <recommendedName>
        <fullName evidence="3">Prephenate dehydratase</fullName>
    </recommendedName>
</protein>
<gene>
    <name evidence="1" type="ORF">SAMN05661086_00240</name>
</gene>
<dbReference type="RefSeq" id="WP_092558862.1">
    <property type="nucleotide sequence ID" value="NZ_FOYZ01000001.1"/>
</dbReference>